<evidence type="ECO:0000259" key="11">
    <source>
        <dbReference type="PROSITE" id="PS51755"/>
    </source>
</evidence>
<dbReference type="GO" id="GO:0000976">
    <property type="term" value="F:transcription cis-regulatory region binding"/>
    <property type="evidence" value="ECO:0007669"/>
    <property type="project" value="TreeGrafter"/>
</dbReference>
<dbReference type="InterPro" id="IPR039420">
    <property type="entry name" value="WalR-like"/>
</dbReference>
<evidence type="ECO:0000256" key="2">
    <source>
        <dbReference type="ARBA" id="ARBA00022553"/>
    </source>
</evidence>
<dbReference type="GO" id="GO:0032993">
    <property type="term" value="C:protein-DNA complex"/>
    <property type="evidence" value="ECO:0007669"/>
    <property type="project" value="TreeGrafter"/>
</dbReference>
<dbReference type="GO" id="GO:0005829">
    <property type="term" value="C:cytosol"/>
    <property type="evidence" value="ECO:0007669"/>
    <property type="project" value="TreeGrafter"/>
</dbReference>
<feature type="domain" description="OmpR/PhoB-type" evidence="11">
    <location>
        <begin position="126"/>
        <end position="222"/>
    </location>
</feature>
<dbReference type="GO" id="GO:0000156">
    <property type="term" value="F:phosphorelay response regulator activity"/>
    <property type="evidence" value="ECO:0007669"/>
    <property type="project" value="TreeGrafter"/>
</dbReference>
<comment type="function">
    <text evidence="7">May play the central regulatory role in sporulation. It may be an element of the effector pathway responsible for the activation of sporulation genes in response to nutritional stress. Spo0A may act in concert with spo0H (a sigma factor) to control the expression of some genes that are critical to the sporulation process.</text>
</comment>
<dbReference type="EMBL" id="FMUR01000021">
    <property type="protein sequence ID" value="SCY51282.1"/>
    <property type="molecule type" value="Genomic_DNA"/>
</dbReference>
<dbReference type="Gene3D" id="6.10.250.690">
    <property type="match status" value="1"/>
</dbReference>
<organism evidence="12 13">
    <name type="scientific">Butyrivibrio hungatei</name>
    <dbReference type="NCBI Taxonomy" id="185008"/>
    <lineage>
        <taxon>Bacteria</taxon>
        <taxon>Bacillati</taxon>
        <taxon>Bacillota</taxon>
        <taxon>Clostridia</taxon>
        <taxon>Lachnospirales</taxon>
        <taxon>Lachnospiraceae</taxon>
        <taxon>Butyrivibrio</taxon>
    </lineage>
</organism>
<evidence type="ECO:0000256" key="8">
    <source>
        <dbReference type="PROSITE-ProRule" id="PRU00169"/>
    </source>
</evidence>
<dbReference type="Gene3D" id="3.40.50.2300">
    <property type="match status" value="1"/>
</dbReference>
<keyword evidence="13" id="KW-1185">Reference proteome</keyword>
<dbReference type="CDD" id="cd00383">
    <property type="entry name" value="trans_reg_C"/>
    <property type="match status" value="1"/>
</dbReference>
<accession>A0A1G5GI82</accession>
<evidence type="ECO:0000256" key="6">
    <source>
        <dbReference type="ARBA" id="ARBA00023163"/>
    </source>
</evidence>
<feature type="domain" description="Response regulatory" evidence="10">
    <location>
        <begin position="3"/>
        <end position="117"/>
    </location>
</feature>
<dbReference type="PANTHER" id="PTHR48111">
    <property type="entry name" value="REGULATOR OF RPOS"/>
    <property type="match status" value="1"/>
</dbReference>
<evidence type="ECO:0000256" key="3">
    <source>
        <dbReference type="ARBA" id="ARBA00023012"/>
    </source>
</evidence>
<dbReference type="InterPro" id="IPR011006">
    <property type="entry name" value="CheY-like_superfamily"/>
</dbReference>
<dbReference type="InterPro" id="IPR036388">
    <property type="entry name" value="WH-like_DNA-bd_sf"/>
</dbReference>
<evidence type="ECO:0000313" key="13">
    <source>
        <dbReference type="Proteomes" id="UP000183047"/>
    </source>
</evidence>
<dbReference type="GO" id="GO:0006355">
    <property type="term" value="P:regulation of DNA-templated transcription"/>
    <property type="evidence" value="ECO:0007669"/>
    <property type="project" value="InterPro"/>
</dbReference>
<dbReference type="SUPFAM" id="SSF52172">
    <property type="entry name" value="CheY-like"/>
    <property type="match status" value="1"/>
</dbReference>
<name>A0A1G5GI82_9FIRM</name>
<sequence length="225" mass="25228">MEQILIVEDDITLNSGLCQALKDSDRQLVSCECISEAKEQLALGMVTLAILDINLPDGNGLDLLKEIKKNTPDIPVIMLTANDTDKDIVSGLEQGADDYITKPFSLAVLRARVNTQLRKAHTGINTEKFTEAPYDFDYKNMLFSCNNQPVELSKTEQKLLRILTDNAGMTVKRDTLIDRLWTVDAEYVDENALSVTIKRLRDKLSAQDKIKTIYGIGYSWVKQNG</sequence>
<dbReference type="OrthoDB" id="9803564at2"/>
<dbReference type="Proteomes" id="UP000183047">
    <property type="component" value="Unassembled WGS sequence"/>
</dbReference>
<keyword evidence="4" id="KW-0805">Transcription regulation</keyword>
<dbReference type="Gene3D" id="1.10.10.10">
    <property type="entry name" value="Winged helix-like DNA-binding domain superfamily/Winged helix DNA-binding domain"/>
    <property type="match status" value="1"/>
</dbReference>
<dbReference type="RefSeq" id="WP_074463277.1">
    <property type="nucleotide sequence ID" value="NZ_FMUR01000021.1"/>
</dbReference>
<keyword evidence="2 8" id="KW-0597">Phosphoprotein</keyword>
<evidence type="ECO:0000256" key="5">
    <source>
        <dbReference type="ARBA" id="ARBA00023125"/>
    </source>
</evidence>
<keyword evidence="6" id="KW-0804">Transcription</keyword>
<dbReference type="PROSITE" id="PS51755">
    <property type="entry name" value="OMPR_PHOB"/>
    <property type="match status" value="1"/>
</dbReference>
<dbReference type="InterPro" id="IPR001789">
    <property type="entry name" value="Sig_transdc_resp-reg_receiver"/>
</dbReference>
<dbReference type="AlphaFoldDB" id="A0A1G5GI82"/>
<dbReference type="InterPro" id="IPR001867">
    <property type="entry name" value="OmpR/PhoB-type_DNA-bd"/>
</dbReference>
<dbReference type="SMART" id="SM00862">
    <property type="entry name" value="Trans_reg_C"/>
    <property type="match status" value="1"/>
</dbReference>
<evidence type="ECO:0000313" key="12">
    <source>
        <dbReference type="EMBL" id="SCY51282.1"/>
    </source>
</evidence>
<evidence type="ECO:0000259" key="10">
    <source>
        <dbReference type="PROSITE" id="PS50110"/>
    </source>
</evidence>
<evidence type="ECO:0000256" key="7">
    <source>
        <dbReference type="ARBA" id="ARBA00024867"/>
    </source>
</evidence>
<dbReference type="SMART" id="SM00448">
    <property type="entry name" value="REC"/>
    <property type="match status" value="1"/>
</dbReference>
<dbReference type="Pfam" id="PF00072">
    <property type="entry name" value="Response_reg"/>
    <property type="match status" value="1"/>
</dbReference>
<keyword evidence="5 9" id="KW-0238">DNA-binding</keyword>
<evidence type="ECO:0000256" key="4">
    <source>
        <dbReference type="ARBA" id="ARBA00023015"/>
    </source>
</evidence>
<proteinExistence type="predicted"/>
<feature type="modified residue" description="4-aspartylphosphate" evidence="8">
    <location>
        <position position="52"/>
    </location>
</feature>
<gene>
    <name evidence="12" type="ORF">SAMN02910451_02886</name>
</gene>
<feature type="DNA-binding region" description="OmpR/PhoB-type" evidence="9">
    <location>
        <begin position="126"/>
        <end position="222"/>
    </location>
</feature>
<evidence type="ECO:0000256" key="9">
    <source>
        <dbReference type="PROSITE-ProRule" id="PRU01091"/>
    </source>
</evidence>
<dbReference type="PANTHER" id="PTHR48111:SF1">
    <property type="entry name" value="TWO-COMPONENT RESPONSE REGULATOR ORR33"/>
    <property type="match status" value="1"/>
</dbReference>
<dbReference type="Pfam" id="PF00486">
    <property type="entry name" value="Trans_reg_C"/>
    <property type="match status" value="1"/>
</dbReference>
<protein>
    <recommendedName>
        <fullName evidence="1">Stage 0 sporulation protein A homolog</fullName>
    </recommendedName>
</protein>
<reference evidence="13" key="1">
    <citation type="submission" date="2016-10" db="EMBL/GenBank/DDBJ databases">
        <authorList>
            <person name="Varghese N."/>
            <person name="Submissions S."/>
        </authorList>
    </citation>
    <scope>NUCLEOTIDE SEQUENCE [LARGE SCALE GENOMIC DNA]</scope>
    <source>
        <strain evidence="13">XBD2006</strain>
    </source>
</reference>
<dbReference type="PROSITE" id="PS50110">
    <property type="entry name" value="RESPONSE_REGULATORY"/>
    <property type="match status" value="1"/>
</dbReference>
<keyword evidence="3" id="KW-0902">Two-component regulatory system</keyword>
<evidence type="ECO:0000256" key="1">
    <source>
        <dbReference type="ARBA" id="ARBA00018672"/>
    </source>
</evidence>